<dbReference type="OMA" id="ADKTRCG"/>
<comment type="subcellular location">
    <subcellularLocation>
        <location evidence="1">Cell membrane</location>
    </subcellularLocation>
</comment>
<evidence type="ECO:0000256" key="7">
    <source>
        <dbReference type="ARBA" id="ARBA00023180"/>
    </source>
</evidence>
<evidence type="ECO:0000256" key="2">
    <source>
        <dbReference type="ARBA" id="ARBA00022475"/>
    </source>
</evidence>
<dbReference type="InterPro" id="IPR003599">
    <property type="entry name" value="Ig_sub"/>
</dbReference>
<protein>
    <recommendedName>
        <fullName evidence="10">Ig-like domain-containing protein</fullName>
    </recommendedName>
</protein>
<evidence type="ECO:0000256" key="5">
    <source>
        <dbReference type="ARBA" id="ARBA00023136"/>
    </source>
</evidence>
<evidence type="ECO:0000256" key="6">
    <source>
        <dbReference type="ARBA" id="ARBA00023157"/>
    </source>
</evidence>
<dbReference type="PANTHER" id="PTHR19433">
    <property type="entry name" value="T-CELL RECEPTOR ALPHA CHAIN V REGION-RELATED"/>
    <property type="match status" value="1"/>
</dbReference>
<dbReference type="SUPFAM" id="SSF48726">
    <property type="entry name" value="Immunoglobulin"/>
    <property type="match status" value="2"/>
</dbReference>
<dbReference type="Gene3D" id="2.60.40.10">
    <property type="entry name" value="Immunoglobulins"/>
    <property type="match status" value="2"/>
</dbReference>
<evidence type="ECO:0000259" key="10">
    <source>
        <dbReference type="PROSITE" id="PS50835"/>
    </source>
</evidence>
<keyword evidence="2" id="KW-1003">Cell membrane</keyword>
<feature type="domain" description="Ig-like" evidence="10">
    <location>
        <begin position="21"/>
        <end position="119"/>
    </location>
</feature>
<dbReference type="InterPro" id="IPR013783">
    <property type="entry name" value="Ig-like_fold"/>
</dbReference>
<dbReference type="InterPro" id="IPR007110">
    <property type="entry name" value="Ig-like_dom"/>
</dbReference>
<dbReference type="FunCoup" id="A0A3Q1H5Z5">
    <property type="interactions" value="19"/>
</dbReference>
<dbReference type="InParanoid" id="A0A3Q1H5Z5"/>
<dbReference type="PROSITE" id="PS50835">
    <property type="entry name" value="IG_LIKE"/>
    <property type="match status" value="2"/>
</dbReference>
<keyword evidence="7" id="KW-0325">Glycoprotein</keyword>
<feature type="chain" id="PRO_5018586269" description="Ig-like domain-containing protein" evidence="9">
    <location>
        <begin position="18"/>
        <end position="341"/>
    </location>
</feature>
<evidence type="ECO:0000256" key="9">
    <source>
        <dbReference type="SAM" id="SignalP"/>
    </source>
</evidence>
<dbReference type="GeneTree" id="ENSGT01030000234530"/>
<reference evidence="11" key="2">
    <citation type="submission" date="2025-08" db="UniProtKB">
        <authorList>
            <consortium name="Ensembl"/>
        </authorList>
    </citation>
    <scope>IDENTIFICATION</scope>
</reference>
<dbReference type="SMART" id="SM00406">
    <property type="entry name" value="IGv"/>
    <property type="match status" value="2"/>
</dbReference>
<evidence type="ECO:0000256" key="1">
    <source>
        <dbReference type="ARBA" id="ARBA00004236"/>
    </source>
</evidence>
<proteinExistence type="predicted"/>
<reference evidence="11" key="1">
    <citation type="submission" date="2021-04" db="EMBL/GenBank/DDBJ databases">
        <authorList>
            <consortium name="Wellcome Sanger Institute Data Sharing"/>
        </authorList>
    </citation>
    <scope>NUCLEOTIDE SEQUENCE [LARGE SCALE GENOMIC DNA]</scope>
</reference>
<dbReference type="InterPro" id="IPR036179">
    <property type="entry name" value="Ig-like_dom_sf"/>
</dbReference>
<feature type="transmembrane region" description="Helical" evidence="8">
    <location>
        <begin position="247"/>
        <end position="269"/>
    </location>
</feature>
<dbReference type="AlphaFoldDB" id="A0A3Q1H5Z5"/>
<keyword evidence="6" id="KW-1015">Disulfide bond</keyword>
<name>A0A3Q1H5Z5_ANATE</name>
<dbReference type="OrthoDB" id="8947657at2759"/>
<keyword evidence="8" id="KW-0812">Transmembrane</keyword>
<feature type="signal peptide" evidence="9">
    <location>
        <begin position="1"/>
        <end position="17"/>
    </location>
</feature>
<organism evidence="11 12">
    <name type="scientific">Anabas testudineus</name>
    <name type="common">Climbing perch</name>
    <name type="synonym">Anthias testudineus</name>
    <dbReference type="NCBI Taxonomy" id="64144"/>
    <lineage>
        <taxon>Eukaryota</taxon>
        <taxon>Metazoa</taxon>
        <taxon>Chordata</taxon>
        <taxon>Craniata</taxon>
        <taxon>Vertebrata</taxon>
        <taxon>Euteleostomi</taxon>
        <taxon>Actinopterygii</taxon>
        <taxon>Neopterygii</taxon>
        <taxon>Teleostei</taxon>
        <taxon>Neoteleostei</taxon>
        <taxon>Acanthomorphata</taxon>
        <taxon>Anabantaria</taxon>
        <taxon>Anabantiformes</taxon>
        <taxon>Anabantoidei</taxon>
        <taxon>Anabantidae</taxon>
        <taxon>Anabas</taxon>
    </lineage>
</organism>
<keyword evidence="4" id="KW-0391">Immunity</keyword>
<dbReference type="GO" id="GO:0002376">
    <property type="term" value="P:immune system process"/>
    <property type="evidence" value="ECO:0007669"/>
    <property type="project" value="UniProtKB-KW"/>
</dbReference>
<evidence type="ECO:0000313" key="12">
    <source>
        <dbReference type="Proteomes" id="UP000265040"/>
    </source>
</evidence>
<keyword evidence="5 8" id="KW-0472">Membrane</keyword>
<evidence type="ECO:0000313" key="11">
    <source>
        <dbReference type="Ensembl" id="ENSATEP00000002924.1"/>
    </source>
</evidence>
<dbReference type="STRING" id="64144.ENSATEP00000002924"/>
<keyword evidence="3 9" id="KW-0732">Signal</keyword>
<evidence type="ECO:0000256" key="4">
    <source>
        <dbReference type="ARBA" id="ARBA00022859"/>
    </source>
</evidence>
<accession>A0A3Q1H5Z5</accession>
<dbReference type="InterPro" id="IPR013106">
    <property type="entry name" value="Ig_V-set"/>
</dbReference>
<dbReference type="PANTHER" id="PTHR19433:SF127">
    <property type="entry name" value="NITR9"/>
    <property type="match status" value="1"/>
</dbReference>
<dbReference type="Ensembl" id="ENSATET00000002953.3">
    <property type="protein sequence ID" value="ENSATEP00000002924.1"/>
    <property type="gene ID" value="ENSATEG00000002100.3"/>
</dbReference>
<dbReference type="SMART" id="SM00409">
    <property type="entry name" value="IG"/>
    <property type="match status" value="2"/>
</dbReference>
<dbReference type="InterPro" id="IPR052051">
    <property type="entry name" value="TCR_complex_component"/>
</dbReference>
<dbReference type="Pfam" id="PF07686">
    <property type="entry name" value="V-set"/>
    <property type="match status" value="2"/>
</dbReference>
<sequence>MIGRLAALILLSTLSQSQEVPDQMSFTVAECGDNLTLMCSVTGNDLGLFYWYKLKFGYMVQTVASGSFDTVSLQGQFDNSRYTVTKVGQQYNLNIRNVSKEDEAIFFCQAGTAYTMSIFNGTLLAVNDHKNLQKSVYMKQSPETASVVPGDSVTLKCSLLSEDKCRRDQCPDDNSVYWFRSASGRFNPGFIYTHSMIGDEQEGRSCVYSFSKTIWDSSDTGTYYCAVITCGKILFGEGTTVETGQKLWPLIVTLGLLACCVIVIIVLIVSRKQKPVCEHYNRNLTAFSHGGQDRSAEDQPSNVNGETGLLNYVVLDFPRRPKRWKNKVELPQESLYSFMRD</sequence>
<evidence type="ECO:0000256" key="3">
    <source>
        <dbReference type="ARBA" id="ARBA00022729"/>
    </source>
</evidence>
<dbReference type="Proteomes" id="UP000265040">
    <property type="component" value="Chromosome 10"/>
</dbReference>
<feature type="domain" description="Ig-like" evidence="10">
    <location>
        <begin position="134"/>
        <end position="227"/>
    </location>
</feature>
<evidence type="ECO:0000256" key="8">
    <source>
        <dbReference type="SAM" id="Phobius"/>
    </source>
</evidence>
<dbReference type="GO" id="GO:0005886">
    <property type="term" value="C:plasma membrane"/>
    <property type="evidence" value="ECO:0007669"/>
    <property type="project" value="UniProtKB-SubCell"/>
</dbReference>
<dbReference type="GO" id="GO:0009617">
    <property type="term" value="P:response to bacterium"/>
    <property type="evidence" value="ECO:0007669"/>
    <property type="project" value="TreeGrafter"/>
</dbReference>
<gene>
    <name evidence="11" type="primary">PIGR</name>
</gene>
<reference evidence="11" key="3">
    <citation type="submission" date="2025-09" db="UniProtKB">
        <authorList>
            <consortium name="Ensembl"/>
        </authorList>
    </citation>
    <scope>IDENTIFICATION</scope>
</reference>
<keyword evidence="8" id="KW-1133">Transmembrane helix</keyword>
<dbReference type="CDD" id="cd00099">
    <property type="entry name" value="IgV"/>
    <property type="match status" value="1"/>
</dbReference>
<keyword evidence="12" id="KW-1185">Reference proteome</keyword>